<organism evidence="2 4">
    <name type="scientific">Mycobacterium montefiorense</name>
    <dbReference type="NCBI Taxonomy" id="154654"/>
    <lineage>
        <taxon>Bacteria</taxon>
        <taxon>Bacillati</taxon>
        <taxon>Actinomycetota</taxon>
        <taxon>Actinomycetes</taxon>
        <taxon>Mycobacteriales</taxon>
        <taxon>Mycobacteriaceae</taxon>
        <taxon>Mycobacterium</taxon>
        <taxon>Mycobacterium simiae complex</taxon>
    </lineage>
</organism>
<gene>
    <name evidence="1" type="ORF">MmonteBS_53300</name>
    <name evidence="2" type="ORF">NJB18185_18450</name>
</gene>
<dbReference type="EMBL" id="BQYH01000009">
    <property type="protein sequence ID" value="GKU72069.1"/>
    <property type="molecule type" value="Genomic_DNA"/>
</dbReference>
<reference evidence="2" key="3">
    <citation type="journal article" date="2022" name="Microbiol. Resour. Announc.">
        <title>Draft Genome Sequences of Eight Mycobacterium montefiorense Strains Isolated from Salamanders in Captivity.</title>
        <authorList>
            <person name="Komine T."/>
            <person name="Ihara H."/>
            <person name="Fukano H."/>
            <person name="Hoshino Y."/>
            <person name="Kurata O."/>
            <person name="Wada S."/>
        </authorList>
    </citation>
    <scope>NUCLEOTIDE SEQUENCE</scope>
    <source>
        <strain evidence="2">NJB18185</strain>
    </source>
</reference>
<dbReference type="AlphaFoldDB" id="A0AA37PLS4"/>
<name>A0AA37PLS4_9MYCO</name>
<accession>A0AA37PLS4</accession>
<dbReference type="EMBL" id="BFCH01000048">
    <property type="protein sequence ID" value="GBG40958.1"/>
    <property type="molecule type" value="Genomic_DNA"/>
</dbReference>
<evidence type="ECO:0000313" key="3">
    <source>
        <dbReference type="Proteomes" id="UP000245060"/>
    </source>
</evidence>
<evidence type="ECO:0000313" key="4">
    <source>
        <dbReference type="Proteomes" id="UP001139505"/>
    </source>
</evidence>
<comment type="caution">
    <text evidence="2">The sequence shown here is derived from an EMBL/GenBank/DDBJ whole genome shotgun (WGS) entry which is preliminary data.</text>
</comment>
<keyword evidence="3" id="KW-1185">Reference proteome</keyword>
<dbReference type="Proteomes" id="UP001139505">
    <property type="component" value="Unassembled WGS sequence"/>
</dbReference>
<evidence type="ECO:0000313" key="1">
    <source>
        <dbReference type="EMBL" id="GBG40958.1"/>
    </source>
</evidence>
<reference evidence="3" key="2">
    <citation type="submission" date="2018-04" db="EMBL/GenBank/DDBJ databases">
        <title>Draft genome sequence of Mycobacterium montefiorense isolated from Japanese black salamander.</title>
        <authorList>
            <person name="Fukano H."/>
            <person name="Yoshida M."/>
            <person name="Shimizu A."/>
            <person name="Iwao H."/>
            <person name="Kurata O."/>
            <person name="Katayama Y."/>
            <person name="Omatsu T."/>
            <person name="Mizutani T."/>
            <person name="Wada S."/>
            <person name="Hoshino Y."/>
        </authorList>
    </citation>
    <scope>NUCLEOTIDE SEQUENCE [LARGE SCALE GENOMIC DNA]</scope>
    <source>
        <strain evidence="3">BS</strain>
    </source>
</reference>
<proteinExistence type="predicted"/>
<sequence>MDPPNIRANVSPTVDSSLRSIRAASPRWLPMPQRSPAPVAVYRRRKANDSPACRITHAWYRDTATLRHRENPENCIYAGQGRSEYEVGGH</sequence>
<reference evidence="2" key="4">
    <citation type="submission" date="2022-04" db="EMBL/GenBank/DDBJ databases">
        <authorList>
            <person name="Komine T."/>
            <person name="Fukano H."/>
            <person name="Wada S."/>
        </authorList>
    </citation>
    <scope>NUCLEOTIDE SEQUENCE</scope>
    <source>
        <strain evidence="2">NJB18185</strain>
    </source>
</reference>
<dbReference type="Proteomes" id="UP000245060">
    <property type="component" value="Unassembled WGS sequence"/>
</dbReference>
<reference evidence="1" key="1">
    <citation type="journal article" date="2018" name="Genome Announc.">
        <title>Draft Genome Sequence of Mycobacterium montefiorense Isolated from Japanese Black Salamander (Hynobius nigrescens).</title>
        <authorList>
            <person name="Fukano H."/>
            <person name="Yoshida M."/>
            <person name="Shimizu A."/>
            <person name="Iwao H."/>
            <person name="Katayama Y."/>
            <person name="Omatsu T."/>
            <person name="Mizutani T."/>
            <person name="Kurata O."/>
            <person name="Wada S."/>
            <person name="Hoshino Y."/>
        </authorList>
    </citation>
    <scope>NUCLEOTIDE SEQUENCE</scope>
    <source>
        <strain evidence="1">BS</strain>
    </source>
</reference>
<evidence type="ECO:0000313" key="2">
    <source>
        <dbReference type="EMBL" id="GKU72069.1"/>
    </source>
</evidence>
<protein>
    <submittedName>
        <fullName evidence="2">Uncharacterized protein</fullName>
    </submittedName>
</protein>